<dbReference type="InterPro" id="IPR030678">
    <property type="entry name" value="Peptide/Ni-bd"/>
</dbReference>
<dbReference type="Gene3D" id="3.10.105.10">
    <property type="entry name" value="Dipeptide-binding Protein, Domain 3"/>
    <property type="match status" value="1"/>
</dbReference>
<dbReference type="EMBL" id="PDOA01000004">
    <property type="protein sequence ID" value="PWC29113.1"/>
    <property type="molecule type" value="Genomic_DNA"/>
</dbReference>
<dbReference type="InterPro" id="IPR039424">
    <property type="entry name" value="SBP_5"/>
</dbReference>
<reference evidence="8" key="1">
    <citation type="submission" date="2017-10" db="EMBL/GenBank/DDBJ databases">
        <authorList>
            <person name="Toshchakov S.V."/>
            <person name="Goeva M.A."/>
        </authorList>
    </citation>
    <scope>NUCLEOTIDE SEQUENCE [LARGE SCALE GENOMIC DNA]</scope>
    <source>
        <strain evidence="8">JR1/69-1-13</strain>
    </source>
</reference>
<accession>A0A2U1V5F3</accession>
<dbReference type="GO" id="GO:0043190">
    <property type="term" value="C:ATP-binding cassette (ABC) transporter complex"/>
    <property type="evidence" value="ECO:0007669"/>
    <property type="project" value="InterPro"/>
</dbReference>
<organism evidence="7 8">
    <name type="scientific">Teichococcus aestuarii</name>
    <dbReference type="NCBI Taxonomy" id="568898"/>
    <lineage>
        <taxon>Bacteria</taxon>
        <taxon>Pseudomonadati</taxon>
        <taxon>Pseudomonadota</taxon>
        <taxon>Alphaproteobacteria</taxon>
        <taxon>Acetobacterales</taxon>
        <taxon>Roseomonadaceae</taxon>
        <taxon>Roseomonas</taxon>
    </lineage>
</organism>
<feature type="domain" description="Solute-binding protein family 5" evidence="6">
    <location>
        <begin position="79"/>
        <end position="446"/>
    </location>
</feature>
<dbReference type="OrthoDB" id="7318145at2"/>
<dbReference type="AlphaFoldDB" id="A0A2U1V5F3"/>
<gene>
    <name evidence="7" type="ORF">CR165_07915</name>
</gene>
<dbReference type="GO" id="GO:0030288">
    <property type="term" value="C:outer membrane-bounded periplasmic space"/>
    <property type="evidence" value="ECO:0007669"/>
    <property type="project" value="UniProtKB-ARBA"/>
</dbReference>
<dbReference type="CDD" id="cd08498">
    <property type="entry name" value="PBP2_NikA_DppA_OppA_like_2"/>
    <property type="match status" value="1"/>
</dbReference>
<evidence type="ECO:0000259" key="6">
    <source>
        <dbReference type="Pfam" id="PF00496"/>
    </source>
</evidence>
<comment type="subcellular location">
    <subcellularLocation>
        <location evidence="1">Periplasm</location>
    </subcellularLocation>
</comment>
<comment type="similarity">
    <text evidence="2">Belongs to the bacterial solute-binding protein 5 family.</text>
</comment>
<dbReference type="InterPro" id="IPR000914">
    <property type="entry name" value="SBP_5_dom"/>
</dbReference>
<feature type="signal peptide" evidence="5">
    <location>
        <begin position="1"/>
        <end position="35"/>
    </location>
</feature>
<dbReference type="SUPFAM" id="SSF53850">
    <property type="entry name" value="Periplasmic binding protein-like II"/>
    <property type="match status" value="1"/>
</dbReference>
<sequence length="534" mass="58151">MNRLSRAFRAALPKAAVLMGATALLGAAALAPAGAQTLSMGVSAPPASIDPHYYTLTPSIMLSAHMFEALTQRDENARIRPSLAESWKLVDDTTWEFTLRPGVKFHNGAPLTAEDVAFSIRRVPTVQSPSSFAVYTRAITGVEVVDDRTVRLKTAKPYPLLPNDLSQIFIIPRSLGEGVASAAFNSADVAVGTGPFRFVRYAPNDRVEMVRNDAYWGARPEWEKVDYRIITNSGPRVAALLSGDVAMIDNVPTPDIAKLRADNRVSVVEGTSLRLIFLGIDVFRAVSPDITGPEGEKLERNPLQDRRVREALSIAINRPAIVQRVMEGAAVPAGQFMPPGAFGHEPAIPVPAYDVNRARTLLAEAGYPKGFSVTLRGPNDRYVNDAQILQVVAQMWTRIGVKTQVDAQPLATLIGRLNRSEASAYLLGWSNSLGEPSTSLRAILGTRTPESGLGLSNYGRYSNPEMDRLTAEGLATLDEGARERLHRQAMTLAMEDVALIPLHTQKSVWGLRRGLTYVPRVDEQTLATEVRAAR</sequence>
<dbReference type="RefSeq" id="WP_109516449.1">
    <property type="nucleotide sequence ID" value="NZ_PDOA01000004.1"/>
</dbReference>
<evidence type="ECO:0000256" key="3">
    <source>
        <dbReference type="ARBA" id="ARBA00022448"/>
    </source>
</evidence>
<comment type="caution">
    <text evidence="7">The sequence shown here is derived from an EMBL/GenBank/DDBJ whole genome shotgun (WGS) entry which is preliminary data.</text>
</comment>
<name>A0A2U1V5F3_9PROT</name>
<evidence type="ECO:0000313" key="8">
    <source>
        <dbReference type="Proteomes" id="UP000245048"/>
    </source>
</evidence>
<dbReference type="Proteomes" id="UP000245048">
    <property type="component" value="Unassembled WGS sequence"/>
</dbReference>
<dbReference type="Gene3D" id="3.90.76.10">
    <property type="entry name" value="Dipeptide-binding Protein, Domain 1"/>
    <property type="match status" value="1"/>
</dbReference>
<dbReference type="GO" id="GO:1904680">
    <property type="term" value="F:peptide transmembrane transporter activity"/>
    <property type="evidence" value="ECO:0007669"/>
    <property type="project" value="TreeGrafter"/>
</dbReference>
<evidence type="ECO:0000256" key="2">
    <source>
        <dbReference type="ARBA" id="ARBA00005695"/>
    </source>
</evidence>
<evidence type="ECO:0000256" key="1">
    <source>
        <dbReference type="ARBA" id="ARBA00004418"/>
    </source>
</evidence>
<keyword evidence="4 5" id="KW-0732">Signal</keyword>
<dbReference type="Pfam" id="PF00496">
    <property type="entry name" value="SBP_bac_5"/>
    <property type="match status" value="1"/>
</dbReference>
<keyword evidence="3" id="KW-0813">Transport</keyword>
<keyword evidence="8" id="KW-1185">Reference proteome</keyword>
<dbReference type="GO" id="GO:0015833">
    <property type="term" value="P:peptide transport"/>
    <property type="evidence" value="ECO:0007669"/>
    <property type="project" value="TreeGrafter"/>
</dbReference>
<dbReference type="PANTHER" id="PTHR30290">
    <property type="entry name" value="PERIPLASMIC BINDING COMPONENT OF ABC TRANSPORTER"/>
    <property type="match status" value="1"/>
</dbReference>
<dbReference type="Gene3D" id="3.40.190.10">
    <property type="entry name" value="Periplasmic binding protein-like II"/>
    <property type="match status" value="1"/>
</dbReference>
<protein>
    <submittedName>
        <fullName evidence="7">ABC transporter substrate-binding protein</fullName>
    </submittedName>
</protein>
<dbReference type="PIRSF" id="PIRSF002741">
    <property type="entry name" value="MppA"/>
    <property type="match status" value="1"/>
</dbReference>
<evidence type="ECO:0000256" key="4">
    <source>
        <dbReference type="ARBA" id="ARBA00022729"/>
    </source>
</evidence>
<feature type="chain" id="PRO_5015470143" evidence="5">
    <location>
        <begin position="36"/>
        <end position="534"/>
    </location>
</feature>
<evidence type="ECO:0000313" key="7">
    <source>
        <dbReference type="EMBL" id="PWC29113.1"/>
    </source>
</evidence>
<dbReference type="PANTHER" id="PTHR30290:SF9">
    <property type="entry name" value="OLIGOPEPTIDE-BINDING PROTEIN APPA"/>
    <property type="match status" value="1"/>
</dbReference>
<proteinExistence type="inferred from homology"/>
<evidence type="ECO:0000256" key="5">
    <source>
        <dbReference type="SAM" id="SignalP"/>
    </source>
</evidence>